<dbReference type="OrthoDB" id="5915100at2"/>
<reference evidence="3" key="1">
    <citation type="submission" date="2014-09" db="EMBL/GenBank/DDBJ databases">
        <authorList>
            <person name="Gomez-Valero L."/>
        </authorList>
    </citation>
    <scope>NUCLEOTIDE SEQUENCE [LARGE SCALE GENOMIC DNA]</scope>
    <source>
        <strain evidence="3">ATCC700992</strain>
    </source>
</reference>
<dbReference type="CDD" id="cd04301">
    <property type="entry name" value="NAT_SF"/>
    <property type="match status" value="1"/>
</dbReference>
<dbReference type="EMBL" id="LN614827">
    <property type="protein sequence ID" value="CEG58353.1"/>
    <property type="molecule type" value="Genomic_DNA"/>
</dbReference>
<dbReference type="InterPro" id="IPR016181">
    <property type="entry name" value="Acyl_CoA_acyltransferase"/>
</dbReference>
<feature type="domain" description="N-acetyltransferase" evidence="1">
    <location>
        <begin position="135"/>
        <end position="262"/>
    </location>
</feature>
<evidence type="ECO:0000259" key="1">
    <source>
        <dbReference type="PROSITE" id="PS51186"/>
    </source>
</evidence>
<dbReference type="PANTHER" id="PTHR31143">
    <property type="match status" value="1"/>
</dbReference>
<dbReference type="RefSeq" id="WP_045096686.1">
    <property type="nucleotide sequence ID" value="NZ_LN614827.1"/>
</dbReference>
<proteinExistence type="predicted"/>
<dbReference type="InterPro" id="IPR000182">
    <property type="entry name" value="GNAT_dom"/>
</dbReference>
<dbReference type="Proteomes" id="UP000032430">
    <property type="component" value="Chromosome I"/>
</dbReference>
<dbReference type="KEGG" id="lfa:LFA_3004"/>
<evidence type="ECO:0000313" key="3">
    <source>
        <dbReference type="Proteomes" id="UP000032430"/>
    </source>
</evidence>
<keyword evidence="3" id="KW-1185">Reference proteome</keyword>
<dbReference type="Pfam" id="PF12746">
    <property type="entry name" value="GNAT_acetyltran"/>
    <property type="match status" value="1"/>
</dbReference>
<protein>
    <submittedName>
        <fullName evidence="2">Gcn5-related N-acetyltransferase</fullName>
    </submittedName>
</protein>
<accession>A0A098G7B4</accession>
<dbReference type="PANTHER" id="PTHR31143:SF2">
    <property type="entry name" value="FR47-LIKE DOMAIN-CONTAINING PROTEIN-RELATED"/>
    <property type="match status" value="1"/>
</dbReference>
<dbReference type="PROSITE" id="PS51186">
    <property type="entry name" value="GNAT"/>
    <property type="match status" value="1"/>
</dbReference>
<keyword evidence="2" id="KW-0808">Transferase</keyword>
<dbReference type="Gene3D" id="3.40.630.30">
    <property type="match status" value="1"/>
</dbReference>
<gene>
    <name evidence="2" type="ORF">LFA_3004</name>
</gene>
<evidence type="ECO:0000313" key="2">
    <source>
        <dbReference type="EMBL" id="CEG58353.1"/>
    </source>
</evidence>
<dbReference type="SUPFAM" id="SSF55729">
    <property type="entry name" value="Acyl-CoA N-acyltransferases (Nat)"/>
    <property type="match status" value="1"/>
</dbReference>
<sequence length="262" mass="30266">MMIRLEKNSYEQIYRLYLRSKFFFPLIASVLLDEQDGVVYVNKLNAPSQVYVEHAFGFAQIFGNVDMHFEQELEQYLLFDKNFSADKVRLYAPYTPEFIIKAQYEPLKSYRQRFVLGSEYPIDKSKILDQADKKISFSEVNQTNISIIESQFGLVSRFWRNGTDFIQKSNAVVILYEGEVASICYAAAQANNCSEIDVFTLPNYRSLGLANKVVLYFITHCFELGLTPLWDCFTNNLGSMMLCKSVGFNALNTPYPFFTINK</sequence>
<dbReference type="HOGENOM" id="CLU_074296_1_0_6"/>
<dbReference type="InterPro" id="IPR027365">
    <property type="entry name" value="GNAT_acetyltra_YdfB-like"/>
</dbReference>
<dbReference type="AlphaFoldDB" id="A0A098G7B4"/>
<dbReference type="GO" id="GO:0016747">
    <property type="term" value="F:acyltransferase activity, transferring groups other than amino-acyl groups"/>
    <property type="evidence" value="ECO:0007669"/>
    <property type="project" value="InterPro"/>
</dbReference>
<organism evidence="2 3">
    <name type="scientific">Legionella fallonii LLAP-10</name>
    <dbReference type="NCBI Taxonomy" id="1212491"/>
    <lineage>
        <taxon>Bacteria</taxon>
        <taxon>Pseudomonadati</taxon>
        <taxon>Pseudomonadota</taxon>
        <taxon>Gammaproteobacteria</taxon>
        <taxon>Legionellales</taxon>
        <taxon>Legionellaceae</taxon>
        <taxon>Legionella</taxon>
    </lineage>
</organism>
<dbReference type="STRING" id="1212491.LFA_3004"/>
<name>A0A098G7B4_9GAMM</name>